<dbReference type="Proteomes" id="UP000321386">
    <property type="component" value="Unassembled WGS sequence"/>
</dbReference>
<keyword evidence="4" id="KW-1185">Reference proteome</keyword>
<dbReference type="AlphaFoldDB" id="A0A510UQR6"/>
<protein>
    <recommendedName>
        <fullName evidence="2">Ferritin-like domain-containing protein</fullName>
    </recommendedName>
</protein>
<accession>A0A510UQR6</accession>
<evidence type="ECO:0000259" key="2">
    <source>
        <dbReference type="Pfam" id="PF13794"/>
    </source>
</evidence>
<evidence type="ECO:0000313" key="3">
    <source>
        <dbReference type="EMBL" id="GEK17007.1"/>
    </source>
</evidence>
<dbReference type="RefSeq" id="WP_146805302.1">
    <property type="nucleotide sequence ID" value="NZ_BJUA01000003.1"/>
</dbReference>
<name>A0A510UQR6_9CELL</name>
<dbReference type="EMBL" id="BJUA01000003">
    <property type="protein sequence ID" value="GEK17007.1"/>
    <property type="molecule type" value="Genomic_DNA"/>
</dbReference>
<feature type="region of interest" description="Disordered" evidence="1">
    <location>
        <begin position="212"/>
        <end position="238"/>
    </location>
</feature>
<dbReference type="Pfam" id="PF13794">
    <property type="entry name" value="MiaE_2"/>
    <property type="match status" value="1"/>
</dbReference>
<dbReference type="Gene3D" id="1.20.1260.10">
    <property type="match status" value="1"/>
</dbReference>
<reference evidence="3 4" key="1">
    <citation type="submission" date="2019-07" db="EMBL/GenBank/DDBJ databases">
        <title>Whole genome shotgun sequence of Cellulomonas persica NBRC 101101.</title>
        <authorList>
            <person name="Hosoyama A."/>
            <person name="Uohara A."/>
            <person name="Ohji S."/>
            <person name="Ichikawa N."/>
        </authorList>
    </citation>
    <scope>NUCLEOTIDE SEQUENCE [LARGE SCALE GENOMIC DNA]</scope>
    <source>
        <strain evidence="3 4">NBRC 101101</strain>
    </source>
</reference>
<gene>
    <name evidence="3" type="ORF">CPE01_07400</name>
</gene>
<dbReference type="OrthoDB" id="3728083at2"/>
<comment type="caution">
    <text evidence="3">The sequence shown here is derived from an EMBL/GenBank/DDBJ whole genome shotgun (WGS) entry which is preliminary data.</text>
</comment>
<feature type="region of interest" description="Disordered" evidence="1">
    <location>
        <begin position="1"/>
        <end position="20"/>
    </location>
</feature>
<dbReference type="InterPro" id="IPR012347">
    <property type="entry name" value="Ferritin-like"/>
</dbReference>
<evidence type="ECO:0000256" key="1">
    <source>
        <dbReference type="SAM" id="MobiDB-lite"/>
    </source>
</evidence>
<dbReference type="InterPro" id="IPR059125">
    <property type="entry name" value="Ferritin_actino"/>
</dbReference>
<sequence>MTHAAAHPTSDASSTPAVTGATAPGAEVEVATAADALELLGLVAQLEHIAFVRLASDCALAPDVEQSLALSRFAAAAVERRDRVLARVAELGADPAAVMGQFDDVLTEFDERTQPSTWWERLLKAYVGYGVADDFCRLAAAGLDERSRAVVLEVLDDASHAELAVAELDAAGSGDGALSSRLALWGRRLVGEALGTVQRLLSQRPGLARLAHAGTAQEQVDDEQSAPQTGSPKANAPAKIFGELTAQHTRRMSRLGLTA</sequence>
<proteinExistence type="predicted"/>
<evidence type="ECO:0000313" key="4">
    <source>
        <dbReference type="Proteomes" id="UP000321386"/>
    </source>
</evidence>
<feature type="domain" description="Ferritin-like" evidence="2">
    <location>
        <begin position="37"/>
        <end position="210"/>
    </location>
</feature>
<organism evidence="3 4">
    <name type="scientific">Cellulomonas persica</name>
    <dbReference type="NCBI Taxonomy" id="76861"/>
    <lineage>
        <taxon>Bacteria</taxon>
        <taxon>Bacillati</taxon>
        <taxon>Actinomycetota</taxon>
        <taxon>Actinomycetes</taxon>
        <taxon>Micrococcales</taxon>
        <taxon>Cellulomonadaceae</taxon>
        <taxon>Cellulomonas</taxon>
    </lineage>
</organism>